<feature type="region of interest" description="Disordered" evidence="1">
    <location>
        <begin position="443"/>
        <end position="516"/>
    </location>
</feature>
<feature type="compositionally biased region" description="Polar residues" evidence="1">
    <location>
        <begin position="500"/>
        <end position="516"/>
    </location>
</feature>
<evidence type="ECO:0000313" key="2">
    <source>
        <dbReference type="EMBL" id="SDA01404.1"/>
    </source>
</evidence>
<protein>
    <submittedName>
        <fullName evidence="2">BZ3500_MvSof-1268-A1-R1_Chr10-1g02632 protein</fullName>
    </submittedName>
</protein>
<reference evidence="3" key="1">
    <citation type="submission" date="2016-10" db="EMBL/GenBank/DDBJ databases">
        <authorList>
            <person name="Jeantristanb JTB J.-T."/>
            <person name="Ricardo R."/>
        </authorList>
    </citation>
    <scope>NUCLEOTIDE SEQUENCE [LARGE SCALE GENOMIC DNA]</scope>
</reference>
<evidence type="ECO:0000256" key="1">
    <source>
        <dbReference type="SAM" id="MobiDB-lite"/>
    </source>
</evidence>
<evidence type="ECO:0000313" key="3">
    <source>
        <dbReference type="Proteomes" id="UP000249723"/>
    </source>
</evidence>
<sequence>MTAIPVKRAALPHSSSSDAKTARLQGMDSAHSQPLSTTTPKARSALAAAAKGIRKPAGFNHVLVNFFDAILEERNCMSSSASACDWGANDEALLALEGMIAHHQIPHQTHIRQLLSLSLSTLSSLGGPSTTTSTSTLTPTVSSTTLDPIPLTERKLRLQALHLLERIARSNSVQAILRSVPGHAPRDPLLQALYEDYLPTSKSLNPDNGPIDDDRLDEVIIDEAEDDDTELVVSARRMAQRTTCEDVWALLGGSADRIPKSRDKDRPLTKGGWETLGMFVASWEDEQRMKVQTPNGVREVGFAPSLMQTFKSNSIGIREVSPRVLDIVFWPFSKVATEYYARDLKVHDQDEEDSHDERLFEMELAEKRRIASRLLALVSNAAIIGRLNHLAWVGDIAGRMRDLSLTSLPSFLEHFTTTSHPHFVIRILARYLELTSHPLPPLQLATTTSSTSEAQSASSIPSHLSGLHASPRRRPMSQQSSVVSLEGGAPPPSPVKDLSSALQNVTKSRTDESSATTTVVIPSEIPYFNTRLSLPAILQLLRGVPTQFPPSWSTTSHTQGTPVRSLPPRRRSAAAPETEGGGSMKGPSVVEKALERAGLVKRYLVEIWGGDGSGVGEEDAEKCEEVMDEVEQGLRKGVR</sequence>
<dbReference type="AlphaFoldDB" id="A0A2X0LGQ7"/>
<accession>A0A2X0LGQ7</accession>
<feature type="compositionally biased region" description="Polar residues" evidence="1">
    <location>
        <begin position="30"/>
        <end position="39"/>
    </location>
</feature>
<gene>
    <name evidence="2" type="ORF">BZ3500_MVSOF-1268-A1-R1_CHR10-1G02632</name>
</gene>
<feature type="region of interest" description="Disordered" evidence="1">
    <location>
        <begin position="548"/>
        <end position="587"/>
    </location>
</feature>
<feature type="compositionally biased region" description="Low complexity" evidence="1">
    <location>
        <begin position="443"/>
        <end position="462"/>
    </location>
</feature>
<name>A0A2X0LGQ7_9BASI</name>
<feature type="compositionally biased region" description="Polar residues" evidence="1">
    <location>
        <begin position="549"/>
        <end position="562"/>
    </location>
</feature>
<keyword evidence="3" id="KW-1185">Reference proteome</keyword>
<dbReference type="OrthoDB" id="2537160at2759"/>
<feature type="region of interest" description="Disordered" evidence="1">
    <location>
        <begin position="1"/>
        <end position="41"/>
    </location>
</feature>
<proteinExistence type="predicted"/>
<organism evidence="2 3">
    <name type="scientific">Microbotryum saponariae</name>
    <dbReference type="NCBI Taxonomy" id="289078"/>
    <lineage>
        <taxon>Eukaryota</taxon>
        <taxon>Fungi</taxon>
        <taxon>Dikarya</taxon>
        <taxon>Basidiomycota</taxon>
        <taxon>Pucciniomycotina</taxon>
        <taxon>Microbotryomycetes</taxon>
        <taxon>Microbotryales</taxon>
        <taxon>Microbotryaceae</taxon>
        <taxon>Microbotryum</taxon>
    </lineage>
</organism>
<dbReference type="Proteomes" id="UP000249723">
    <property type="component" value="Unassembled WGS sequence"/>
</dbReference>
<dbReference type="EMBL" id="FMWP01000116">
    <property type="protein sequence ID" value="SDA01404.1"/>
    <property type="molecule type" value="Genomic_DNA"/>
</dbReference>